<organism evidence="2">
    <name type="scientific">marine sediment metagenome</name>
    <dbReference type="NCBI Taxonomy" id="412755"/>
    <lineage>
        <taxon>unclassified sequences</taxon>
        <taxon>metagenomes</taxon>
        <taxon>ecological metagenomes</taxon>
    </lineage>
</organism>
<evidence type="ECO:0008006" key="3">
    <source>
        <dbReference type="Google" id="ProtNLM"/>
    </source>
</evidence>
<evidence type="ECO:0000313" key="2">
    <source>
        <dbReference type="EMBL" id="GAG25155.1"/>
    </source>
</evidence>
<feature type="transmembrane region" description="Helical" evidence="1">
    <location>
        <begin position="92"/>
        <end position="111"/>
    </location>
</feature>
<accession>X0W3N0</accession>
<keyword evidence="1" id="KW-0812">Transmembrane</keyword>
<feature type="non-terminal residue" evidence="2">
    <location>
        <position position="1"/>
    </location>
</feature>
<protein>
    <recommendedName>
        <fullName evidence="3">MacB-like periplasmic core domain-containing protein</fullName>
    </recommendedName>
</protein>
<feature type="transmembrane region" description="Helical" evidence="1">
    <location>
        <begin position="36"/>
        <end position="57"/>
    </location>
</feature>
<feature type="transmembrane region" description="Helical" evidence="1">
    <location>
        <begin position="6"/>
        <end position="24"/>
    </location>
</feature>
<feature type="non-terminal residue" evidence="2">
    <location>
        <position position="255"/>
    </location>
</feature>
<evidence type="ECO:0000256" key="1">
    <source>
        <dbReference type="SAM" id="Phobius"/>
    </source>
</evidence>
<keyword evidence="1" id="KW-0472">Membrane</keyword>
<keyword evidence="1" id="KW-1133">Transmembrane helix</keyword>
<gene>
    <name evidence="2" type="ORF">S01H1_59134</name>
</gene>
<comment type="caution">
    <text evidence="2">The sequence shown here is derived from an EMBL/GenBank/DDBJ whole genome shotgun (WGS) entry which is preliminary data.</text>
</comment>
<dbReference type="EMBL" id="BARS01038660">
    <property type="protein sequence ID" value="GAG25155.1"/>
    <property type="molecule type" value="Genomic_DNA"/>
</dbReference>
<reference evidence="2" key="1">
    <citation type="journal article" date="2014" name="Front. Microbiol.">
        <title>High frequency of phylogenetically diverse reductive dehalogenase-homologous genes in deep subseafloor sedimentary metagenomes.</title>
        <authorList>
            <person name="Kawai M."/>
            <person name="Futagami T."/>
            <person name="Toyoda A."/>
            <person name="Takaki Y."/>
            <person name="Nishi S."/>
            <person name="Hori S."/>
            <person name="Arai W."/>
            <person name="Tsubouchi T."/>
            <person name="Morono Y."/>
            <person name="Uchiyama I."/>
            <person name="Ito T."/>
            <person name="Fujiyama A."/>
            <person name="Inagaki F."/>
            <person name="Takami H."/>
        </authorList>
    </citation>
    <scope>NUCLEOTIDE SEQUENCE</scope>
    <source>
        <strain evidence="2">Expedition CK06-06</strain>
    </source>
</reference>
<sequence length="255" mass="27487">LSLTGGVLGIVIAILGVRMFTLMNPGGIPLTDRIGLDLRVLGFALGLSLITGIFFGLTPAWRTSQVDVNAALRDVSRRTTGGRRKARLRNCLVVAEISLALVLLAGAGLLFNSFMRLQAVDPGFDSDGLAVLPLRFVSDSIDEARWRSIAQQALERMASVPGVEQVAAAYTSPFLYYSGIVSGSFESDFRTDDGREIEEFTCINPVTDGYFSLLRANLRGREFVPGDELPDPIPAVISGYLSDLLFPGEEGLGRS</sequence>
<dbReference type="AlphaFoldDB" id="X0W3N0"/>
<proteinExistence type="predicted"/>
<name>X0W3N0_9ZZZZ</name>